<dbReference type="EMBL" id="DQID01000230">
    <property type="protein sequence ID" value="HCT14877.1"/>
    <property type="molecule type" value="Genomic_DNA"/>
</dbReference>
<dbReference type="Gene3D" id="1.10.3290.10">
    <property type="entry name" value="Fido-like domain"/>
    <property type="match status" value="1"/>
</dbReference>
<sequence>MDMGEENAGVPDNWFGITDAVELEDIGGELAARRLFELENSAPLTSFTRDDLCRVHAYLMQDVYPWAGRIRTTEVGAMGMAMCRAQYVDRELDRVFRDIGRRPPSPTDVDAAVAAVAEHWSELTMVHPFQDGNSRTQRYFFDQMLQSAGWAVDWTVINADRVHAARYVGAATVDYSFLARELRPAVVPADQAASGALSVTEGVRDNRSAAEIFHQMMASKHR</sequence>
<evidence type="ECO:0000313" key="10">
    <source>
        <dbReference type="Proteomes" id="UP000261739"/>
    </source>
</evidence>
<reference evidence="9 10" key="1">
    <citation type="journal article" date="2018" name="Nat. Biotechnol.">
        <title>A standardized bacterial taxonomy based on genome phylogeny substantially revises the tree of life.</title>
        <authorList>
            <person name="Parks D.H."/>
            <person name="Chuvochina M."/>
            <person name="Waite D.W."/>
            <person name="Rinke C."/>
            <person name="Skarshewski A."/>
            <person name="Chaumeil P.A."/>
            <person name="Hugenholtz P."/>
        </authorList>
    </citation>
    <scope>NUCLEOTIDE SEQUENCE [LARGE SCALE GENOMIC DNA]</scope>
    <source>
        <strain evidence="9">UBA11247</strain>
    </source>
</reference>
<dbReference type="SUPFAM" id="SSF140931">
    <property type="entry name" value="Fic-like"/>
    <property type="match status" value="1"/>
</dbReference>
<gene>
    <name evidence="9" type="ORF">DIW82_08865</name>
</gene>
<accession>A0A3D4T0S8</accession>
<evidence type="ECO:0000256" key="2">
    <source>
        <dbReference type="ARBA" id="ARBA00022695"/>
    </source>
</evidence>
<evidence type="ECO:0000313" key="9">
    <source>
        <dbReference type="EMBL" id="HCT14877.1"/>
    </source>
</evidence>
<dbReference type="GO" id="GO:0070733">
    <property type="term" value="F:AMPylase activity"/>
    <property type="evidence" value="ECO:0007669"/>
    <property type="project" value="UniProtKB-EC"/>
</dbReference>
<dbReference type="Pfam" id="PF02661">
    <property type="entry name" value="Fic"/>
    <property type="match status" value="1"/>
</dbReference>
<comment type="catalytic activity">
    <reaction evidence="7">
        <text>L-tyrosyl-[protein] + ATP = O-(5'-adenylyl)-L-tyrosyl-[protein] + diphosphate</text>
        <dbReference type="Rhea" id="RHEA:54288"/>
        <dbReference type="Rhea" id="RHEA-COMP:10136"/>
        <dbReference type="Rhea" id="RHEA-COMP:13846"/>
        <dbReference type="ChEBI" id="CHEBI:30616"/>
        <dbReference type="ChEBI" id="CHEBI:33019"/>
        <dbReference type="ChEBI" id="CHEBI:46858"/>
        <dbReference type="ChEBI" id="CHEBI:83624"/>
        <dbReference type="EC" id="2.7.7.108"/>
    </reaction>
</comment>
<evidence type="ECO:0000256" key="3">
    <source>
        <dbReference type="ARBA" id="ARBA00022741"/>
    </source>
</evidence>
<dbReference type="PROSITE" id="PS51459">
    <property type="entry name" value="FIDO"/>
    <property type="match status" value="1"/>
</dbReference>
<dbReference type="EC" id="2.7.7.108" evidence="5"/>
<dbReference type="Proteomes" id="UP000261739">
    <property type="component" value="Unassembled WGS sequence"/>
</dbReference>
<evidence type="ECO:0000259" key="8">
    <source>
        <dbReference type="PROSITE" id="PS51459"/>
    </source>
</evidence>
<proteinExistence type="predicted"/>
<comment type="caution">
    <text evidence="9">The sequence shown here is derived from an EMBL/GenBank/DDBJ whole genome shotgun (WGS) entry which is preliminary data.</text>
</comment>
<dbReference type="InterPro" id="IPR003812">
    <property type="entry name" value="Fido"/>
</dbReference>
<evidence type="ECO:0000256" key="1">
    <source>
        <dbReference type="ARBA" id="ARBA00022679"/>
    </source>
</evidence>
<organism evidence="9 10">
    <name type="scientific">Corynebacterium nuruki</name>
    <dbReference type="NCBI Taxonomy" id="1032851"/>
    <lineage>
        <taxon>Bacteria</taxon>
        <taxon>Bacillati</taxon>
        <taxon>Actinomycetota</taxon>
        <taxon>Actinomycetes</taxon>
        <taxon>Mycobacteriales</taxon>
        <taxon>Corynebacteriaceae</taxon>
        <taxon>Corynebacterium</taxon>
    </lineage>
</organism>
<feature type="domain" description="Fido" evidence="8">
    <location>
        <begin position="47"/>
        <end position="191"/>
    </location>
</feature>
<evidence type="ECO:0000256" key="5">
    <source>
        <dbReference type="ARBA" id="ARBA00034531"/>
    </source>
</evidence>
<dbReference type="InterPro" id="IPR036597">
    <property type="entry name" value="Fido-like_dom_sf"/>
</dbReference>
<keyword evidence="4" id="KW-0067">ATP-binding</keyword>
<keyword evidence="2" id="KW-0548">Nucleotidyltransferase</keyword>
<dbReference type="PANTHER" id="PTHR39560">
    <property type="entry name" value="PROTEIN ADENYLYLTRANSFERASE FIC-RELATED"/>
    <property type="match status" value="1"/>
</dbReference>
<dbReference type="GO" id="GO:0051302">
    <property type="term" value="P:regulation of cell division"/>
    <property type="evidence" value="ECO:0007669"/>
    <property type="project" value="TreeGrafter"/>
</dbReference>
<evidence type="ECO:0000256" key="6">
    <source>
        <dbReference type="ARBA" id="ARBA00047939"/>
    </source>
</evidence>
<dbReference type="STRING" id="863239.GCA_000213935_02811"/>
<name>A0A3D4T0S8_9CORY</name>
<dbReference type="GO" id="GO:0005524">
    <property type="term" value="F:ATP binding"/>
    <property type="evidence" value="ECO:0007669"/>
    <property type="project" value="UniProtKB-KW"/>
</dbReference>
<protein>
    <recommendedName>
        <fullName evidence="5">protein adenylyltransferase</fullName>
        <ecNumber evidence="5">2.7.7.108</ecNumber>
    </recommendedName>
</protein>
<dbReference type="AlphaFoldDB" id="A0A3D4T0S8"/>
<evidence type="ECO:0000256" key="7">
    <source>
        <dbReference type="ARBA" id="ARBA00048696"/>
    </source>
</evidence>
<keyword evidence="1" id="KW-0808">Transferase</keyword>
<dbReference type="PANTHER" id="PTHR39560:SF1">
    <property type="entry name" value="PROTEIN ADENYLYLTRANSFERASE FIC-RELATED"/>
    <property type="match status" value="1"/>
</dbReference>
<keyword evidence="3" id="KW-0547">Nucleotide-binding</keyword>
<comment type="catalytic activity">
    <reaction evidence="6">
        <text>L-threonyl-[protein] + ATP = 3-O-(5'-adenylyl)-L-threonyl-[protein] + diphosphate</text>
        <dbReference type="Rhea" id="RHEA:54292"/>
        <dbReference type="Rhea" id="RHEA-COMP:11060"/>
        <dbReference type="Rhea" id="RHEA-COMP:13847"/>
        <dbReference type="ChEBI" id="CHEBI:30013"/>
        <dbReference type="ChEBI" id="CHEBI:30616"/>
        <dbReference type="ChEBI" id="CHEBI:33019"/>
        <dbReference type="ChEBI" id="CHEBI:138113"/>
        <dbReference type="EC" id="2.7.7.108"/>
    </reaction>
</comment>
<evidence type="ECO:0000256" key="4">
    <source>
        <dbReference type="ARBA" id="ARBA00022840"/>
    </source>
</evidence>